<dbReference type="Proteomes" id="UP000615760">
    <property type="component" value="Unassembled WGS sequence"/>
</dbReference>
<sequence>MIDSKKAPLNASNSLMLLGLEGFSNNATTYPKTTETNGNIYIILFENHD</sequence>
<evidence type="ECO:0000313" key="1">
    <source>
        <dbReference type="EMBL" id="GGB65468.1"/>
    </source>
</evidence>
<proteinExistence type="predicted"/>
<keyword evidence="2" id="KW-1185">Reference proteome</keyword>
<accession>A0ABQ1JFE1</accession>
<name>A0ABQ1JFE1_9FLAO</name>
<protein>
    <submittedName>
        <fullName evidence="1">Uncharacterized protein</fullName>
    </submittedName>
</protein>
<gene>
    <name evidence="1" type="ORF">GCM10007424_01760</name>
</gene>
<comment type="caution">
    <text evidence="1">The sequence shown here is derived from an EMBL/GenBank/DDBJ whole genome shotgun (WGS) entry which is preliminary data.</text>
</comment>
<reference evidence="2" key="1">
    <citation type="journal article" date="2019" name="Int. J. Syst. Evol. Microbiol.">
        <title>The Global Catalogue of Microorganisms (GCM) 10K type strain sequencing project: providing services to taxonomists for standard genome sequencing and annotation.</title>
        <authorList>
            <consortium name="The Broad Institute Genomics Platform"/>
            <consortium name="The Broad Institute Genome Sequencing Center for Infectious Disease"/>
            <person name="Wu L."/>
            <person name="Ma J."/>
        </authorList>
    </citation>
    <scope>NUCLEOTIDE SEQUENCE [LARGE SCALE GENOMIC DNA]</scope>
    <source>
        <strain evidence="2">CGMCC 1.15461</strain>
    </source>
</reference>
<dbReference type="EMBL" id="BMJE01000001">
    <property type="protein sequence ID" value="GGB65468.1"/>
    <property type="molecule type" value="Genomic_DNA"/>
</dbReference>
<evidence type="ECO:0000313" key="2">
    <source>
        <dbReference type="Proteomes" id="UP000615760"/>
    </source>
</evidence>
<organism evidence="1 2">
    <name type="scientific">Flavobacterium suaedae</name>
    <dbReference type="NCBI Taxonomy" id="1767027"/>
    <lineage>
        <taxon>Bacteria</taxon>
        <taxon>Pseudomonadati</taxon>
        <taxon>Bacteroidota</taxon>
        <taxon>Flavobacteriia</taxon>
        <taxon>Flavobacteriales</taxon>
        <taxon>Flavobacteriaceae</taxon>
        <taxon>Flavobacterium</taxon>
    </lineage>
</organism>